<gene>
    <name evidence="3" type="ORF">FB558_6505</name>
</gene>
<dbReference type="Gene3D" id="1.20.58.520">
    <property type="entry name" value="Amidohydrolase"/>
    <property type="match status" value="1"/>
</dbReference>
<dbReference type="PANTHER" id="PTHR43135">
    <property type="entry name" value="ALPHA-D-RIBOSE 1-METHYLPHOSPHONATE 5-TRIPHOSPHATE DIPHOSPHATASE"/>
    <property type="match status" value="1"/>
</dbReference>
<dbReference type="InterPro" id="IPR011059">
    <property type="entry name" value="Metal-dep_hydrolase_composite"/>
</dbReference>
<dbReference type="Proteomes" id="UP000315677">
    <property type="component" value="Unassembled WGS sequence"/>
</dbReference>
<reference evidence="3 4" key="1">
    <citation type="submission" date="2019-06" db="EMBL/GenBank/DDBJ databases">
        <title>Sequencing the genomes of 1000 actinobacteria strains.</title>
        <authorList>
            <person name="Klenk H.-P."/>
        </authorList>
    </citation>
    <scope>NUCLEOTIDE SEQUENCE [LARGE SCALE GENOMIC DNA]</scope>
    <source>
        <strain evidence="3 4">DSM 45301</strain>
    </source>
</reference>
<evidence type="ECO:0000259" key="2">
    <source>
        <dbReference type="Pfam" id="PF01979"/>
    </source>
</evidence>
<accession>A0A543DAA5</accession>
<keyword evidence="3" id="KW-0378">Hydrolase</keyword>
<feature type="domain" description="Amidohydrolase-related" evidence="2">
    <location>
        <begin position="366"/>
        <end position="475"/>
    </location>
</feature>
<dbReference type="Pfam" id="PF01979">
    <property type="entry name" value="Amidohydro_1"/>
    <property type="match status" value="1"/>
</dbReference>
<name>A0A543DAA5_9PSEU</name>
<dbReference type="InterPro" id="IPR006680">
    <property type="entry name" value="Amidohydro-rel"/>
</dbReference>
<dbReference type="Gene3D" id="3.30.110.90">
    <property type="entry name" value="Amidohydrolase"/>
    <property type="match status" value="1"/>
</dbReference>
<comment type="caution">
    <text evidence="3">The sequence shown here is derived from an EMBL/GenBank/DDBJ whole genome shotgun (WGS) entry which is preliminary data.</text>
</comment>
<dbReference type="GO" id="GO:0016810">
    <property type="term" value="F:hydrolase activity, acting on carbon-nitrogen (but not peptide) bonds"/>
    <property type="evidence" value="ECO:0007669"/>
    <property type="project" value="InterPro"/>
</dbReference>
<feature type="region of interest" description="Disordered" evidence="1">
    <location>
        <begin position="494"/>
        <end position="516"/>
    </location>
</feature>
<dbReference type="SUPFAM" id="SSF51556">
    <property type="entry name" value="Metallo-dependent hydrolases"/>
    <property type="match status" value="1"/>
</dbReference>
<protein>
    <submittedName>
        <fullName evidence="3">Amidohydrolase family protein</fullName>
    </submittedName>
</protein>
<sequence length="516" mass="55602">MLFSESALPSANGRARAPYVVQVTRADLVHALTHVTVVDATGAPARPDQTLLVDGATITTIGPSAEVPVPRSAAVLDLTGKYLIPGLVDMHVHSGGADVDDERLAPALYVANGNTTVREMWGRPQLHEWRRRRDAGELLGPRSIIGSPLVDGAPALWSDIPGAELGIDHPVLVATTPAQARRAVAEAVDGGADFVKVYSRLEREPYLAVLDEAYRRDIPVAGHRSDNFPLAEQIERGQRSFEHLFGLGPATSSDPERWEAALARIALGPDFYFGSWFTQVGQVEWDAVGDYSRPAATALFDRIVAADVAFCPTLVMHAAIDLPDFVRTDDPLLRYLPPDTPEAWSFLQREVFHDGGRSPEVEARRRVLFDHRRAAVAAMDEAGVRLLAGTDNGTPGTLPGFALHEELELLVGAGLSPMRALQTATLEPARFLGCEDRSGTIQPGRIADLVVLDADPLDDIRNTTRIHAVMVEGRYVGPAERRELLTTAAAVAAEGGVPPVGPDGRDRGEVGSTRGW</sequence>
<dbReference type="EMBL" id="VFPA01000004">
    <property type="protein sequence ID" value="TQM06257.1"/>
    <property type="molecule type" value="Genomic_DNA"/>
</dbReference>
<dbReference type="InterPro" id="IPR051781">
    <property type="entry name" value="Metallo-dep_Hydrolase"/>
</dbReference>
<proteinExistence type="predicted"/>
<evidence type="ECO:0000313" key="4">
    <source>
        <dbReference type="Proteomes" id="UP000315677"/>
    </source>
</evidence>
<dbReference type="SUPFAM" id="SSF51338">
    <property type="entry name" value="Composite domain of metallo-dependent hydrolases"/>
    <property type="match status" value="1"/>
</dbReference>
<organism evidence="3 4">
    <name type="scientific">Pseudonocardia kunmingensis</name>
    <dbReference type="NCBI Taxonomy" id="630975"/>
    <lineage>
        <taxon>Bacteria</taxon>
        <taxon>Bacillati</taxon>
        <taxon>Actinomycetota</taxon>
        <taxon>Actinomycetes</taxon>
        <taxon>Pseudonocardiales</taxon>
        <taxon>Pseudonocardiaceae</taxon>
        <taxon>Pseudonocardia</taxon>
    </lineage>
</organism>
<evidence type="ECO:0000313" key="3">
    <source>
        <dbReference type="EMBL" id="TQM06257.1"/>
    </source>
</evidence>
<keyword evidence="4" id="KW-1185">Reference proteome</keyword>
<dbReference type="AlphaFoldDB" id="A0A543DAA5"/>
<dbReference type="InterPro" id="IPR032466">
    <property type="entry name" value="Metal_Hydrolase"/>
</dbReference>
<evidence type="ECO:0000256" key="1">
    <source>
        <dbReference type="SAM" id="MobiDB-lite"/>
    </source>
</evidence>
<dbReference type="PANTHER" id="PTHR43135:SF3">
    <property type="entry name" value="ALPHA-D-RIBOSE 1-METHYLPHOSPHONATE 5-TRIPHOSPHATE DIPHOSPHATASE"/>
    <property type="match status" value="1"/>
</dbReference>
<dbReference type="Gene3D" id="3.20.20.140">
    <property type="entry name" value="Metal-dependent hydrolases"/>
    <property type="match status" value="1"/>
</dbReference>
<dbReference type="Gene3D" id="2.30.40.10">
    <property type="entry name" value="Urease, subunit C, domain 1"/>
    <property type="match status" value="2"/>
</dbReference>